<comment type="similarity">
    <text evidence="1">Belongs to the short-chain dehydrogenases/reductases (SDR) family.</text>
</comment>
<dbReference type="GO" id="GO:0004316">
    <property type="term" value="F:3-oxoacyl-[acyl-carrier-protein] reductase (NADPH) activity"/>
    <property type="evidence" value="ECO:0007669"/>
    <property type="project" value="UniProtKB-EC"/>
</dbReference>
<dbReference type="Gene3D" id="3.30.9.10">
    <property type="entry name" value="D-Amino Acid Oxidase, subunit A, domain 2"/>
    <property type="match status" value="1"/>
</dbReference>
<dbReference type="SUPFAM" id="SSF54373">
    <property type="entry name" value="FAD-linked reductases, C-terminal domain"/>
    <property type="match status" value="1"/>
</dbReference>
<evidence type="ECO:0000256" key="4">
    <source>
        <dbReference type="ARBA" id="ARBA00048508"/>
    </source>
</evidence>
<reference evidence="6" key="2">
    <citation type="journal article" date="2021" name="Genome Biol. Evol.">
        <title>Developing a high-quality reference genome for a parasitic bivalve with doubly uniparental inheritance (Bivalvia: Unionida).</title>
        <authorList>
            <person name="Smith C.H."/>
        </authorList>
    </citation>
    <scope>NUCLEOTIDE SEQUENCE</scope>
    <source>
        <strain evidence="6">CHS0354</strain>
        <tissue evidence="6">Mantle</tissue>
    </source>
</reference>
<dbReference type="PRINTS" id="PR00081">
    <property type="entry name" value="GDHRDH"/>
</dbReference>
<dbReference type="SUPFAM" id="SSF51905">
    <property type="entry name" value="FAD/NAD(P)-binding domain"/>
    <property type="match status" value="1"/>
</dbReference>
<evidence type="ECO:0000256" key="1">
    <source>
        <dbReference type="ARBA" id="ARBA00006484"/>
    </source>
</evidence>
<dbReference type="GO" id="GO:0032787">
    <property type="term" value="P:monocarboxylic acid metabolic process"/>
    <property type="evidence" value="ECO:0007669"/>
    <property type="project" value="UniProtKB-ARBA"/>
</dbReference>
<dbReference type="InterPro" id="IPR036291">
    <property type="entry name" value="NAD(P)-bd_dom_sf"/>
</dbReference>
<evidence type="ECO:0000313" key="7">
    <source>
        <dbReference type="Proteomes" id="UP001195483"/>
    </source>
</evidence>
<dbReference type="EC" id="1.1.1.100" evidence="2"/>
<dbReference type="InterPro" id="IPR050259">
    <property type="entry name" value="SDR"/>
</dbReference>
<evidence type="ECO:0000259" key="5">
    <source>
        <dbReference type="Pfam" id="PF01266"/>
    </source>
</evidence>
<dbReference type="EMBL" id="JAEAOA010000469">
    <property type="protein sequence ID" value="KAK3608789.1"/>
    <property type="molecule type" value="Genomic_DNA"/>
</dbReference>
<keyword evidence="3" id="KW-0560">Oxidoreductase</keyword>
<reference evidence="6" key="1">
    <citation type="journal article" date="2021" name="Genome Biol. Evol.">
        <title>A High-Quality Reference Genome for a Parasitic Bivalve with Doubly Uniparental Inheritance (Bivalvia: Unionida).</title>
        <authorList>
            <person name="Smith C.H."/>
        </authorList>
    </citation>
    <scope>NUCLEOTIDE SEQUENCE</scope>
    <source>
        <strain evidence="6">CHS0354</strain>
    </source>
</reference>
<dbReference type="InterPro" id="IPR020904">
    <property type="entry name" value="Sc_DH/Rdtase_CS"/>
</dbReference>
<evidence type="ECO:0000313" key="6">
    <source>
        <dbReference type="EMBL" id="KAK3608789.1"/>
    </source>
</evidence>
<proteinExistence type="inferred from homology"/>
<name>A0AAE0WC48_9BIVA</name>
<accession>A0AAE0WC48</accession>
<dbReference type="InterPro" id="IPR006076">
    <property type="entry name" value="FAD-dep_OxRdtase"/>
</dbReference>
<reference evidence="6" key="3">
    <citation type="submission" date="2023-05" db="EMBL/GenBank/DDBJ databases">
        <authorList>
            <person name="Smith C.H."/>
        </authorList>
    </citation>
    <scope>NUCLEOTIDE SEQUENCE</scope>
    <source>
        <strain evidence="6">CHS0354</strain>
        <tissue evidence="6">Mantle</tissue>
    </source>
</reference>
<dbReference type="PANTHER" id="PTHR42879">
    <property type="entry name" value="3-OXOACYL-(ACYL-CARRIER-PROTEIN) REDUCTASE"/>
    <property type="match status" value="1"/>
</dbReference>
<evidence type="ECO:0000256" key="2">
    <source>
        <dbReference type="ARBA" id="ARBA00012948"/>
    </source>
</evidence>
<dbReference type="AlphaFoldDB" id="A0AAE0WC48"/>
<comment type="caution">
    <text evidence="6">The sequence shown here is derived from an EMBL/GenBank/DDBJ whole genome shotgun (WGS) entry which is preliminary data.</text>
</comment>
<gene>
    <name evidence="6" type="ORF">CHS0354_006830</name>
</gene>
<dbReference type="PANTHER" id="PTHR42879:SF2">
    <property type="entry name" value="3-OXOACYL-[ACYL-CARRIER-PROTEIN] REDUCTASE FABG"/>
    <property type="match status" value="1"/>
</dbReference>
<dbReference type="Gene3D" id="3.50.50.60">
    <property type="entry name" value="FAD/NAD(P)-binding domain"/>
    <property type="match status" value="2"/>
</dbReference>
<dbReference type="Pfam" id="PF13561">
    <property type="entry name" value="adh_short_C2"/>
    <property type="match status" value="1"/>
</dbReference>
<dbReference type="Gene3D" id="3.40.50.720">
    <property type="entry name" value="NAD(P)-binding Rossmann-like Domain"/>
    <property type="match status" value="1"/>
</dbReference>
<organism evidence="6 7">
    <name type="scientific">Potamilus streckersoni</name>
    <dbReference type="NCBI Taxonomy" id="2493646"/>
    <lineage>
        <taxon>Eukaryota</taxon>
        <taxon>Metazoa</taxon>
        <taxon>Spiralia</taxon>
        <taxon>Lophotrochozoa</taxon>
        <taxon>Mollusca</taxon>
        <taxon>Bivalvia</taxon>
        <taxon>Autobranchia</taxon>
        <taxon>Heteroconchia</taxon>
        <taxon>Palaeoheterodonta</taxon>
        <taxon>Unionida</taxon>
        <taxon>Unionoidea</taxon>
        <taxon>Unionidae</taxon>
        <taxon>Ambleminae</taxon>
        <taxon>Lampsilini</taxon>
        <taxon>Potamilus</taxon>
    </lineage>
</organism>
<protein>
    <recommendedName>
        <fullName evidence="2">3-oxoacyl-[acyl-carrier-protein] reductase</fullName>
        <ecNumber evidence="2">1.1.1.100</ecNumber>
    </recommendedName>
</protein>
<sequence>MDTYGGADILVNNAGIQYIAPVQDFPPEKWQEIIAVNLSAAFMMTHYLLPAMQAKQWGRVVNIASVHGLVASVNKSAYVSAKHGLIGFTKAAALENAASGITVNAVCPGWVETELIKHQYKTLAEKRGISVEDGKQELIREKQPNLRFISPDQLADIVLFMCSDSAAGITGSSYTVDGGWTAHLIYYFNTGMKVTLVGGGIIGLCTAYYLKEAGYDVSLYDDTVIEKGTSHGNMGYISPSHVEPLANPYKLAQGLKWMFNSSSPFYIRPSIYSQLGHWLLRFLASCRPDTLRIRAKALGMLNDLSLAEYKILEKKLGSFTIQKKGLFMLTCLEKEMEKLEKEQQFAAEFGQLSSLISARDIARLDPNLKSRAVGGLYFAEDCHIDPSEFMSAMKSHLLNNGVEIHENSPVRRIETAQESVSALYTDSETIKSDVCIITAGVVVCRLEKRLCLLPAKGYSVTLPAPADNFTVPYIITEKSVAATPLGTQVRFGSTLELGKHDNRIMAKRVNAITQAVRDFMPEYSLPDIQPADYWYGYRPCSFDGLPFIGKIAGLNNLYIAAGHGMLGVTQATGTGKLLTEIIAGHSNYENIKPFDPQR</sequence>
<dbReference type="PRINTS" id="PR00080">
    <property type="entry name" value="SDRFAMILY"/>
</dbReference>
<keyword evidence="7" id="KW-1185">Reference proteome</keyword>
<dbReference type="Pfam" id="PF01266">
    <property type="entry name" value="DAO"/>
    <property type="match status" value="1"/>
</dbReference>
<dbReference type="Proteomes" id="UP001195483">
    <property type="component" value="Unassembled WGS sequence"/>
</dbReference>
<dbReference type="InterPro" id="IPR002347">
    <property type="entry name" value="SDR_fam"/>
</dbReference>
<dbReference type="NCBIfam" id="NF009093">
    <property type="entry name" value="PRK12429.1"/>
    <property type="match status" value="1"/>
</dbReference>
<evidence type="ECO:0000256" key="3">
    <source>
        <dbReference type="ARBA" id="ARBA00023002"/>
    </source>
</evidence>
<dbReference type="SUPFAM" id="SSF51735">
    <property type="entry name" value="NAD(P)-binding Rossmann-fold domains"/>
    <property type="match status" value="1"/>
</dbReference>
<comment type="catalytic activity">
    <reaction evidence="4">
        <text>a (3R)-hydroxyacyl-[ACP] + NADP(+) = a 3-oxoacyl-[ACP] + NADPH + H(+)</text>
        <dbReference type="Rhea" id="RHEA:17397"/>
        <dbReference type="Rhea" id="RHEA-COMP:9916"/>
        <dbReference type="Rhea" id="RHEA-COMP:9945"/>
        <dbReference type="ChEBI" id="CHEBI:15378"/>
        <dbReference type="ChEBI" id="CHEBI:57783"/>
        <dbReference type="ChEBI" id="CHEBI:58349"/>
        <dbReference type="ChEBI" id="CHEBI:78776"/>
        <dbReference type="ChEBI" id="CHEBI:78827"/>
        <dbReference type="EC" id="1.1.1.100"/>
    </reaction>
</comment>
<feature type="domain" description="FAD dependent oxidoreductase" evidence="5">
    <location>
        <begin position="194"/>
        <end position="580"/>
    </location>
</feature>
<dbReference type="PROSITE" id="PS00061">
    <property type="entry name" value="ADH_SHORT"/>
    <property type="match status" value="1"/>
</dbReference>
<dbReference type="InterPro" id="IPR036188">
    <property type="entry name" value="FAD/NAD-bd_sf"/>
</dbReference>